<sequence>MEYKKSINQIKKEARSESMNKWISRIEEETDILTEGETPTERMEDLIEKIKTAMVSGDNFDESINNLIASAYSQGVQGGFAKALSKFSSGAITTRKISNEEFWVLHTNSTQYQISAKLPTVNSEIQKTTVKIKLSEHGFE</sequence>
<dbReference type="EMBL" id="AE016825">
    <property type="protein sequence ID" value="AAQ57819.1"/>
    <property type="molecule type" value="Genomic_DNA"/>
</dbReference>
<dbReference type="AlphaFoldDB" id="Q7P1S3"/>
<name>Q7P1S3_CHRVO</name>
<evidence type="ECO:0000313" key="1">
    <source>
        <dbReference type="EMBL" id="AAQ57819.1"/>
    </source>
</evidence>
<reference evidence="1 2" key="1">
    <citation type="journal article" date="2003" name="Proc. Natl. Acad. Sci. U.S.A.">
        <title>The complete genome sequence of Chromobacterium violaceum reveals remarkable and exploitable bacterial adaptability.</title>
        <authorList>
            <person name="Vasconcelos A.T.R."/>
            <person name="de Almeida D.F."/>
            <person name="Almeida F.C."/>
            <person name="de Almeida L.G.P."/>
            <person name="de Almeida R."/>
            <person name="Goncalves J.A.A."/>
            <person name="Andrade E.M."/>
            <person name="Antonio R.V."/>
            <person name="Araripe J."/>
            <person name="de Araujo M.F.F."/>
            <person name="Filho S.A."/>
            <person name="Azevedo V."/>
            <person name="Batista A.J."/>
            <person name="Bataus L.A.M."/>
            <person name="Batista J.S."/>
            <person name="Belo A."/>
            <person name="vander Berg C."/>
            <person name="Blamey J."/>
            <person name="Bogo M."/>
            <person name="Bonato S."/>
            <person name="Bordignon J."/>
            <person name="Brito C.A."/>
            <person name="Brocchi M."/>
            <person name="Burity H.A."/>
            <person name="Camargo A.A."/>
            <person name="Cardoso D.D.P."/>
            <person name="Carneiro N.P."/>
            <person name="Carraro D.M."/>
            <person name="Carvalho C.M.B."/>
            <person name="Cascardo J.C.M."/>
            <person name="Cavada B.S."/>
            <person name="Chueire L.M.O."/>
            <person name="Pasa T.B.C."/>
            <person name="Duran N."/>
            <person name="Fagundes N."/>
            <person name="Falcao C.L."/>
            <person name="Fantinatti F."/>
            <person name="Farias I.P."/>
            <person name="Felipe M.S.S."/>
            <person name="Ferrari L.P."/>
            <person name="Ferro J.A."/>
            <person name="Ferro M.I.T."/>
            <person name="Franco G.R."/>
            <person name="Freitas N.S.A."/>
            <person name="Furlan L.R."/>
            <person name="Gazzinelli R.T."/>
            <person name="Gomes E.A."/>
            <person name="Goncalves P.R."/>
            <person name="Grangeiro T.B."/>
            <person name="Grattapaglia D."/>
            <person name="Grisard E.C."/>
            <person name="Guimaraes C.T."/>
            <person name="Hanna E.S."/>
            <person name="Hungria M."/>
            <person name="Jardim S.N."/>
            <person name="Laurino J."/>
            <person name="Leoi L.C.T."/>
            <person name="Fassarella L."/>
            <person name="Lima A."/>
            <person name="Loureiro M.F."/>
            <person name="Lyra M.C.P."/>
            <person name="Macedo M."/>
            <person name="Madeira H.M.F."/>
            <person name="Manfio G.P."/>
            <person name="Maranhao A.Q."/>
            <person name="Martins W.S."/>
            <person name="di Mauro S.M.Z."/>
            <person name="de Medeiros S.R.B."/>
            <person name="Meissner R.D.V."/>
            <person name="Menck C.F.M."/>
            <person name="Moreira M.A.M."/>
            <person name="Nascimento F.F."/>
            <person name="Nicolas M.F."/>
            <person name="Oliveira J.G."/>
            <person name="Oliveira S.C."/>
            <person name="Paixao R.F.C."/>
            <person name="Parente J.A."/>
            <person name="Pedrosa F.O."/>
            <person name="Pena S.J.D."/>
            <person name="Perreira J.O."/>
            <person name="Perreira M."/>
            <person name="Pinto L.S.R.C."/>
            <person name="Pinto L.S."/>
            <person name="Porto J.I.R."/>
            <person name="Potrich D.P."/>
            <person name="Neto C.E.R."/>
            <person name="Reis A.M.M."/>
            <person name="Rigo L.U."/>
            <person name="Rondinelli E."/>
            <person name="dos Santos E.B.P."/>
            <person name="Santos F.R."/>
            <person name="Schneider M.P.C."/>
            <person name="Seuanez H.N."/>
            <person name="Silva A.M.R."/>
            <person name="da Silva A.L.C."/>
            <person name="Silva D.W."/>
            <person name="Silva R."/>
            <person name="Simoes I.C."/>
            <person name="Simon D."/>
            <person name="Soares C.M.A."/>
            <person name="Soares R.B.A."/>
            <person name="Souza E.M."/>
            <person name="Souza K.R.L."/>
            <person name="Souza R.C."/>
            <person name="Steffens M.B.R."/>
            <person name="Steindel M."/>
            <person name="Teixeira S.R."/>
            <person name="Urmenyi T."/>
            <person name="Vettore A."/>
            <person name="Wassem R."/>
            <person name="Zaha A."/>
            <person name="Simpson A.J.G."/>
        </authorList>
    </citation>
    <scope>NUCLEOTIDE SEQUENCE [LARGE SCALE GENOMIC DNA]</scope>
    <source>
        <strain evidence="2">ATCC 12472 / DSM 30191 / JCM 1249 / NBRC 12614 / NCIMB 9131 / NCTC 9757</strain>
    </source>
</reference>
<accession>Q7P1S3</accession>
<protein>
    <submittedName>
        <fullName evidence="1">Uncharacterized protein</fullName>
    </submittedName>
</protein>
<dbReference type="RefSeq" id="WP_011133695.1">
    <property type="nucleotide sequence ID" value="NC_005085.1"/>
</dbReference>
<dbReference type="KEGG" id="cvi:CV_0140"/>
<proteinExistence type="predicted"/>
<gene>
    <name evidence="1" type="ordered locus">CV_0140</name>
</gene>
<keyword evidence="2" id="KW-1185">Reference proteome</keyword>
<dbReference type="HOGENOM" id="CLU_1831590_0_0_4"/>
<evidence type="ECO:0000313" key="2">
    <source>
        <dbReference type="Proteomes" id="UP000001424"/>
    </source>
</evidence>
<organism evidence="1 2">
    <name type="scientific">Chromobacterium violaceum (strain ATCC 12472 / DSM 30191 / JCM 1249 / CCUG 213 / NBRC 12614 / NCIMB 9131 / NCTC 9757 / MK)</name>
    <dbReference type="NCBI Taxonomy" id="243365"/>
    <lineage>
        <taxon>Bacteria</taxon>
        <taxon>Pseudomonadati</taxon>
        <taxon>Pseudomonadota</taxon>
        <taxon>Betaproteobacteria</taxon>
        <taxon>Neisseriales</taxon>
        <taxon>Chromobacteriaceae</taxon>
        <taxon>Chromobacterium</taxon>
    </lineage>
</organism>
<dbReference type="Proteomes" id="UP000001424">
    <property type="component" value="Chromosome"/>
</dbReference>